<feature type="signal peptide" evidence="1">
    <location>
        <begin position="1"/>
        <end position="28"/>
    </location>
</feature>
<name>A0AAU1I1N5_9ACTN</name>
<dbReference type="AlphaFoldDB" id="A0AAU1I1N5"/>
<sequence>MHAKTIRITAPAAVLAATVIAFTGCQYAQGPAGTVTHRDDTYWSATKQWTYELTVRKPDGTETEFRVKRDHYKACPVRSAYPSCTEVS</sequence>
<organism evidence="2">
    <name type="scientific">Streptomyces sp. NBC_00180</name>
    <dbReference type="NCBI Taxonomy" id="2903632"/>
    <lineage>
        <taxon>Bacteria</taxon>
        <taxon>Bacillati</taxon>
        <taxon>Actinomycetota</taxon>
        <taxon>Actinomycetes</taxon>
        <taxon>Kitasatosporales</taxon>
        <taxon>Streptomycetaceae</taxon>
        <taxon>Streptomyces</taxon>
    </lineage>
</organism>
<feature type="chain" id="PRO_5043479825" description="Secreted protein" evidence="1">
    <location>
        <begin position="29"/>
        <end position="88"/>
    </location>
</feature>
<keyword evidence="1" id="KW-0732">Signal</keyword>
<evidence type="ECO:0000313" key="2">
    <source>
        <dbReference type="EMBL" id="WTP88771.1"/>
    </source>
</evidence>
<gene>
    <name evidence="2" type="ORF">OG477_26990</name>
</gene>
<dbReference type="EMBL" id="CP108140">
    <property type="protein sequence ID" value="WTP88771.1"/>
    <property type="molecule type" value="Genomic_DNA"/>
</dbReference>
<accession>A0AAU1I1N5</accession>
<evidence type="ECO:0000256" key="1">
    <source>
        <dbReference type="SAM" id="SignalP"/>
    </source>
</evidence>
<dbReference type="PROSITE" id="PS51257">
    <property type="entry name" value="PROKAR_LIPOPROTEIN"/>
    <property type="match status" value="1"/>
</dbReference>
<proteinExistence type="predicted"/>
<evidence type="ECO:0008006" key="3">
    <source>
        <dbReference type="Google" id="ProtNLM"/>
    </source>
</evidence>
<reference evidence="2" key="1">
    <citation type="submission" date="2022-10" db="EMBL/GenBank/DDBJ databases">
        <title>The complete genomes of actinobacterial strains from the NBC collection.</title>
        <authorList>
            <person name="Joergensen T.S."/>
            <person name="Alvarez Arevalo M."/>
            <person name="Sterndorff E.B."/>
            <person name="Faurdal D."/>
            <person name="Vuksanovic O."/>
            <person name="Mourched A.-S."/>
            <person name="Charusanti P."/>
            <person name="Shaw S."/>
            <person name="Blin K."/>
            <person name="Weber T."/>
        </authorList>
    </citation>
    <scope>NUCLEOTIDE SEQUENCE</scope>
    <source>
        <strain evidence="2">NBC 00180</strain>
    </source>
</reference>
<protein>
    <recommendedName>
        <fullName evidence="3">Secreted protein</fullName>
    </recommendedName>
</protein>